<dbReference type="PROSITE" id="PS51257">
    <property type="entry name" value="PROKAR_LIPOPROTEIN"/>
    <property type="match status" value="1"/>
</dbReference>
<dbReference type="SUPFAM" id="SSF52317">
    <property type="entry name" value="Class I glutamine amidotransferase-like"/>
    <property type="match status" value="1"/>
</dbReference>
<dbReference type="InterPro" id="IPR029062">
    <property type="entry name" value="Class_I_gatase-like"/>
</dbReference>
<evidence type="ECO:0000313" key="3">
    <source>
        <dbReference type="Proteomes" id="UP000001822"/>
    </source>
</evidence>
<dbReference type="PANTHER" id="PTHR12993:SF11">
    <property type="entry name" value="N-ACETYLGLUCOSAMINYL-PHOSPHATIDYLINOSITOL DE-N-ACETYLASE"/>
    <property type="match status" value="1"/>
</dbReference>
<feature type="signal peptide" evidence="1">
    <location>
        <begin position="1"/>
        <end position="25"/>
    </location>
</feature>
<dbReference type="SUPFAM" id="SSF102588">
    <property type="entry name" value="LmbE-like"/>
    <property type="match status" value="1"/>
</dbReference>
<name>A0A6N4SUG9_CYTH3</name>
<reference evidence="2 3" key="1">
    <citation type="journal article" date="2007" name="Appl. Environ. Microbiol.">
        <title>Genome sequence of the cellulolytic gliding bacterium Cytophaga hutchinsonii.</title>
        <authorList>
            <person name="Xie G."/>
            <person name="Bruce D.C."/>
            <person name="Challacombe J.F."/>
            <person name="Chertkov O."/>
            <person name="Detter J.C."/>
            <person name="Gilna P."/>
            <person name="Han C.S."/>
            <person name="Lucas S."/>
            <person name="Misra M."/>
            <person name="Myers G.L."/>
            <person name="Richardson P."/>
            <person name="Tapia R."/>
            <person name="Thayer N."/>
            <person name="Thompson L.S."/>
            <person name="Brettin T.S."/>
            <person name="Henrissat B."/>
            <person name="Wilson D.B."/>
            <person name="McBride M.J."/>
        </authorList>
    </citation>
    <scope>NUCLEOTIDE SEQUENCE [LARGE SCALE GENOMIC DNA]</scope>
    <source>
        <strain evidence="3">ATCC 33406 / DSM 1761 / CIP 103989 / NBRC 15051 / NCIMB 9469 / D465</strain>
    </source>
</reference>
<organism evidence="2 3">
    <name type="scientific">Cytophaga hutchinsonii (strain ATCC 33406 / DSM 1761 / CIP 103989 / NBRC 15051 / NCIMB 9469 / D465)</name>
    <dbReference type="NCBI Taxonomy" id="269798"/>
    <lineage>
        <taxon>Bacteria</taxon>
        <taxon>Pseudomonadati</taxon>
        <taxon>Bacteroidota</taxon>
        <taxon>Cytophagia</taxon>
        <taxon>Cytophagales</taxon>
        <taxon>Cytophagaceae</taxon>
        <taxon>Cytophaga</taxon>
    </lineage>
</organism>
<keyword evidence="3" id="KW-1185">Reference proteome</keyword>
<dbReference type="AlphaFoldDB" id="A0A6N4SUG9"/>
<dbReference type="Pfam" id="PF02585">
    <property type="entry name" value="PIG-L"/>
    <property type="match status" value="1"/>
</dbReference>
<keyword evidence="1" id="KW-0732">Signal</keyword>
<sequence length="833" mass="92989">MQYYFMKRIFLLFLCSVIGCNTLQAQSPTVNSSDILQKLQKLNTVGSVLYVAAHPDDENTRLLPYLSYERKLRTAYLSLTRGDGGQNLIGKEQGEPLGLIRTQELLGARRIDGAEQFFTRANDFGFSKNPDETFGFWNKDSILADVVWVIRNFKPDVIITRFPTTGEGGHGHHTASAILAIEAFTAAADPTRFPEQLKYTTVWQAKRIFWNTFSFGTINTTSENQIKIDIGGFNPLLGKSYGELSSENRSMHKSQGFGTAKTRGQTIEYFKQLGGDSAKKDLFENINISWSRFPATAKFSKTIEKILAKYNTQQPELIVTDLVALYKQLQALPETDATLAVWKREKISEVQALLIACSGLWMEAYAADYIAIPGNEIQTTLQIINRNKTAVTLKNIHFIGQDSSLALALKTNELYTFKHKEKLAATYPYANPYWLNEKHSSGLYSVSNPLLIGKAENDAAASVSFQLQIEDLLLTVNRPVVYKYTDPVKGEIYRPLEVLPVATVNLAERVYAFNDTIARNVQFVVKANQANISGTLQWTLPEGWKATCLNPDVVLKEKGEEVIVNVLVQPVKGCVNGKIAASLKIGTANFNKSITRIEYDHIPYQFILSDAESNLVYIDLKTAGKNIGYIPGAGDDVVACLKQVGYTVTILTDDLLDKGNLSGFDAIVSGIRAYNTNDRLQVYYKTLMQYVEQGGNLIVQYNTNNRIGPLLAKIGPYPFTISRERVTDELAEIRILQPANVVFNYPNKIVAADFNGWVQERGIYFASEMDAHYQTLLSMNDPTEKPNEGSLIVSKYGKGNFVYTGLVFFRELPAGVPGAYRLFVNILSIPQNN</sequence>
<feature type="chain" id="PRO_5026944032" evidence="1">
    <location>
        <begin position="26"/>
        <end position="833"/>
    </location>
</feature>
<gene>
    <name evidence="2" type="ordered locus">CHU_2865</name>
</gene>
<dbReference type="InterPro" id="IPR003737">
    <property type="entry name" value="GlcNAc_PI_deacetylase-related"/>
</dbReference>
<dbReference type="PANTHER" id="PTHR12993">
    <property type="entry name" value="N-ACETYLGLUCOSAMINYL-PHOSPHATIDYLINOSITOL DE-N-ACETYLASE-RELATED"/>
    <property type="match status" value="1"/>
</dbReference>
<dbReference type="InterPro" id="IPR024078">
    <property type="entry name" value="LmbE-like_dom_sf"/>
</dbReference>
<dbReference type="Proteomes" id="UP000001822">
    <property type="component" value="Chromosome"/>
</dbReference>
<dbReference type="EMBL" id="CP000383">
    <property type="protein sequence ID" value="ABG60113.1"/>
    <property type="molecule type" value="Genomic_DNA"/>
</dbReference>
<accession>A0A6N4SUG9</accession>
<dbReference type="GO" id="GO:0016811">
    <property type="term" value="F:hydrolase activity, acting on carbon-nitrogen (but not peptide) bonds, in linear amides"/>
    <property type="evidence" value="ECO:0007669"/>
    <property type="project" value="TreeGrafter"/>
</dbReference>
<proteinExistence type="predicted"/>
<evidence type="ECO:0000313" key="2">
    <source>
        <dbReference type="EMBL" id="ABG60113.1"/>
    </source>
</evidence>
<evidence type="ECO:0000256" key="1">
    <source>
        <dbReference type="SAM" id="SignalP"/>
    </source>
</evidence>
<dbReference type="Gene3D" id="3.40.50.10320">
    <property type="entry name" value="LmbE-like"/>
    <property type="match status" value="1"/>
</dbReference>
<protein>
    <submittedName>
        <fullName evidence="2">Uncharacterized protein</fullName>
    </submittedName>
</protein>
<dbReference type="KEGG" id="chu:CHU_2865"/>